<protein>
    <submittedName>
        <fullName evidence="2">Uncharacterized protein</fullName>
    </submittedName>
</protein>
<evidence type="ECO:0000313" key="2">
    <source>
        <dbReference type="WBParaSite" id="L893_g29343.t1"/>
    </source>
</evidence>
<name>A0A1I7ZTD9_9BILA</name>
<dbReference type="AlphaFoldDB" id="A0A1I7ZTD9"/>
<proteinExistence type="predicted"/>
<keyword evidence="1" id="KW-1185">Reference proteome</keyword>
<dbReference type="Proteomes" id="UP000095287">
    <property type="component" value="Unplaced"/>
</dbReference>
<organism evidence="1 2">
    <name type="scientific">Steinernema glaseri</name>
    <dbReference type="NCBI Taxonomy" id="37863"/>
    <lineage>
        <taxon>Eukaryota</taxon>
        <taxon>Metazoa</taxon>
        <taxon>Ecdysozoa</taxon>
        <taxon>Nematoda</taxon>
        <taxon>Chromadorea</taxon>
        <taxon>Rhabditida</taxon>
        <taxon>Tylenchina</taxon>
        <taxon>Panagrolaimomorpha</taxon>
        <taxon>Strongyloidoidea</taxon>
        <taxon>Steinernematidae</taxon>
        <taxon>Steinernema</taxon>
    </lineage>
</organism>
<accession>A0A1I7ZTD9</accession>
<sequence>MGIRGTQRTRGRVQLAAVCPNFVFGLVPSSGGLFRLNDTSFLVPMAPLTPRNAYHICLSRGLVYPAAL</sequence>
<evidence type="ECO:0000313" key="1">
    <source>
        <dbReference type="Proteomes" id="UP000095287"/>
    </source>
</evidence>
<reference evidence="2" key="1">
    <citation type="submission" date="2016-11" db="UniProtKB">
        <authorList>
            <consortium name="WormBaseParasite"/>
        </authorList>
    </citation>
    <scope>IDENTIFICATION</scope>
</reference>
<dbReference type="WBParaSite" id="L893_g29343.t1">
    <property type="protein sequence ID" value="L893_g29343.t1"/>
    <property type="gene ID" value="L893_g29343"/>
</dbReference>